<comment type="caution">
    <text evidence="25">The sequence shown here is derived from an EMBL/GenBank/DDBJ whole genome shotgun (WGS) entry which is preliminary data.</text>
</comment>
<dbReference type="SUPFAM" id="SSF56112">
    <property type="entry name" value="Protein kinase-like (PK-like)"/>
    <property type="match status" value="1"/>
</dbReference>
<dbReference type="PANTHER" id="PTHR43895:SF39">
    <property type="entry name" value="CALCIUM_CALMODULIN-DEPENDENT PROTEIN KINASE KINASE 2"/>
    <property type="match status" value="1"/>
</dbReference>
<sequence length="654" mass="72838">MSIGVPIKVLHEAEGHIVTCETNTGEVYRGKLIEAEDNMNCQMANITVTYRDGRVAQLEQVYIRGSKIRFLILPDMLKNAPMLKSMKNKNQGSGAGRGKAAILKAQVAARGRGRGASHNGEPSNQVLMEVRSGATQSTRPTHTQPPVLNPPGPAAMESLIVVTEYEPSCSGEEVEDMDSSDTPSTSPMHQGHELLTQAGSPTALFPESRESRSRLNLSDRKLSLQERPHSASSPLGSPGLNGRYIYPSLPYSPITSPHASPRLPRRPTVESHRVSITDLQDCVQLNQYKLKDEIGKGSYGVVKLAYNEADNTYYAMKVLSKKRLMRQAGFPRRPPPRGAKIASEGSAQPKGPLERVYQEIAILKKLDHPNVVKLVEVLDDPGEDHLYMVFELVKQGAVMEVPTDKPLTEEQARFYFQDLLRGIEFLHYQRIIHRDIKPSNLLHCGDPSLPRPETLSETRKNFSGKALDVWAMGVTLYCFVFGVCPFMDERILSLHQKIKTLPVELPEHIDVSEDLKDLLLKMLDKNPETRISVPHIKVHPWVTRHGAEPLPSEDENCTLIEVTEEEVENSVKHIPSLATVILVKTMLRKRSFGNPFDWGKREERCPSAPGTLLTKGKAGIGKYCFIHSNPRKQESGDSVRNTDLPFVGEDEVLS</sequence>
<dbReference type="InterPro" id="IPR000719">
    <property type="entry name" value="Prot_kinase_dom"/>
</dbReference>
<evidence type="ECO:0000256" key="3">
    <source>
        <dbReference type="ARBA" id="ARBA00008146"/>
    </source>
</evidence>
<evidence type="ECO:0000256" key="7">
    <source>
        <dbReference type="ARBA" id="ARBA00022527"/>
    </source>
</evidence>
<keyword evidence="8" id="KW-0507">mRNA processing</keyword>
<keyword evidence="12 21" id="KW-0067">ATP-binding</keyword>
<dbReference type="Gene3D" id="1.10.510.10">
    <property type="entry name" value="Transferase(Phosphotransferase) domain 1"/>
    <property type="match status" value="2"/>
</dbReference>
<dbReference type="Gene3D" id="3.30.200.20">
    <property type="entry name" value="Phosphorylase Kinase, domain 1"/>
    <property type="match status" value="1"/>
</dbReference>
<dbReference type="GO" id="GO:0005524">
    <property type="term" value="F:ATP binding"/>
    <property type="evidence" value="ECO:0007669"/>
    <property type="project" value="UniProtKB-UniRule"/>
</dbReference>
<keyword evidence="6" id="KW-0963">Cytoplasm</keyword>
<evidence type="ECO:0000256" key="19">
    <source>
        <dbReference type="ARBA" id="ARBA00047430"/>
    </source>
</evidence>
<dbReference type="PROSITE" id="PS52002">
    <property type="entry name" value="SM"/>
    <property type="match status" value="1"/>
</dbReference>
<dbReference type="AlphaFoldDB" id="A0AAD7X0B0"/>
<feature type="region of interest" description="Disordered" evidence="22">
    <location>
        <begin position="131"/>
        <end position="154"/>
    </location>
</feature>
<evidence type="ECO:0000256" key="8">
    <source>
        <dbReference type="ARBA" id="ARBA00022664"/>
    </source>
</evidence>
<keyword evidence="9" id="KW-0808">Transferase</keyword>
<gene>
    <name evidence="25" type="ORF">AAFF_G00022420</name>
</gene>
<dbReference type="Pfam" id="PF00069">
    <property type="entry name" value="Pkinase"/>
    <property type="match status" value="2"/>
</dbReference>
<feature type="binding site" evidence="21">
    <location>
        <position position="317"/>
    </location>
    <ligand>
        <name>ATP</name>
        <dbReference type="ChEBI" id="CHEBI:30616"/>
    </ligand>
</feature>
<evidence type="ECO:0000256" key="4">
    <source>
        <dbReference type="ARBA" id="ARBA00012434"/>
    </source>
</evidence>
<evidence type="ECO:0000313" key="25">
    <source>
        <dbReference type="EMBL" id="KAJ8414719.1"/>
    </source>
</evidence>
<dbReference type="PROSITE" id="PS50011">
    <property type="entry name" value="PROTEIN_KINASE_DOM"/>
    <property type="match status" value="1"/>
</dbReference>
<evidence type="ECO:0000256" key="17">
    <source>
        <dbReference type="ARBA" id="ARBA00033126"/>
    </source>
</evidence>
<feature type="region of interest" description="Disordered" evidence="22">
    <location>
        <begin position="631"/>
        <end position="654"/>
    </location>
</feature>
<evidence type="ECO:0000256" key="10">
    <source>
        <dbReference type="ARBA" id="ARBA00022741"/>
    </source>
</evidence>
<evidence type="ECO:0000256" key="14">
    <source>
        <dbReference type="ARBA" id="ARBA00023187"/>
    </source>
</evidence>
<evidence type="ECO:0000256" key="12">
    <source>
        <dbReference type="ARBA" id="ARBA00022840"/>
    </source>
</evidence>
<evidence type="ECO:0000256" key="6">
    <source>
        <dbReference type="ARBA" id="ARBA00022490"/>
    </source>
</evidence>
<dbReference type="InterPro" id="IPR010920">
    <property type="entry name" value="LSM_dom_sf"/>
</dbReference>
<evidence type="ECO:0000256" key="20">
    <source>
        <dbReference type="ARBA" id="ARBA00056968"/>
    </source>
</evidence>
<dbReference type="SMART" id="SM00220">
    <property type="entry name" value="S_TKc"/>
    <property type="match status" value="1"/>
</dbReference>
<dbReference type="PROSITE" id="PS00107">
    <property type="entry name" value="PROTEIN_KINASE_ATP"/>
    <property type="match status" value="1"/>
</dbReference>
<proteinExistence type="inferred from homology"/>
<evidence type="ECO:0000256" key="22">
    <source>
        <dbReference type="SAM" id="MobiDB-lite"/>
    </source>
</evidence>
<dbReference type="SUPFAM" id="SSF50182">
    <property type="entry name" value="Sm-like ribonucleoproteins"/>
    <property type="match status" value="1"/>
</dbReference>
<dbReference type="InterPro" id="IPR017441">
    <property type="entry name" value="Protein_kinase_ATP_BS"/>
</dbReference>
<keyword evidence="13" id="KW-0112">Calmodulin-binding</keyword>
<reference evidence="25" key="1">
    <citation type="journal article" date="2023" name="Science">
        <title>Genome structures resolve the early diversification of teleost fishes.</title>
        <authorList>
            <person name="Parey E."/>
            <person name="Louis A."/>
            <person name="Montfort J."/>
            <person name="Bouchez O."/>
            <person name="Roques C."/>
            <person name="Iampietro C."/>
            <person name="Lluch J."/>
            <person name="Castinel A."/>
            <person name="Donnadieu C."/>
            <person name="Desvignes T."/>
            <person name="Floi Bucao C."/>
            <person name="Jouanno E."/>
            <person name="Wen M."/>
            <person name="Mejri S."/>
            <person name="Dirks R."/>
            <person name="Jansen H."/>
            <person name="Henkel C."/>
            <person name="Chen W.J."/>
            <person name="Zahm M."/>
            <person name="Cabau C."/>
            <person name="Klopp C."/>
            <person name="Thompson A.W."/>
            <person name="Robinson-Rechavi M."/>
            <person name="Braasch I."/>
            <person name="Lecointre G."/>
            <person name="Bobe J."/>
            <person name="Postlethwait J.H."/>
            <person name="Berthelot C."/>
            <person name="Roest Crollius H."/>
            <person name="Guiguen Y."/>
        </authorList>
    </citation>
    <scope>NUCLEOTIDE SEQUENCE</scope>
    <source>
        <strain evidence="25">NC1722</strain>
    </source>
</reference>
<dbReference type="GO" id="GO:0000387">
    <property type="term" value="P:spliceosomal snRNP assembly"/>
    <property type="evidence" value="ECO:0007669"/>
    <property type="project" value="InterPro"/>
</dbReference>
<keyword evidence="16" id="KW-0687">Ribonucleoprotein</keyword>
<evidence type="ECO:0000256" key="1">
    <source>
        <dbReference type="ARBA" id="ARBA00004123"/>
    </source>
</evidence>
<dbReference type="PANTHER" id="PTHR43895">
    <property type="entry name" value="CALCIUM/CALMODULIN-DEPENDENT PROTEIN KINASE KINASE-RELATED"/>
    <property type="match status" value="1"/>
</dbReference>
<evidence type="ECO:0000256" key="15">
    <source>
        <dbReference type="ARBA" id="ARBA00023242"/>
    </source>
</evidence>
<feature type="domain" description="Protein kinase" evidence="23">
    <location>
        <begin position="288"/>
        <end position="542"/>
    </location>
</feature>
<dbReference type="SMART" id="SM00651">
    <property type="entry name" value="Sm"/>
    <property type="match status" value="1"/>
</dbReference>
<dbReference type="Gene3D" id="2.30.30.100">
    <property type="match status" value="1"/>
</dbReference>
<evidence type="ECO:0000256" key="18">
    <source>
        <dbReference type="ARBA" id="ARBA00047307"/>
    </source>
</evidence>
<evidence type="ECO:0000256" key="16">
    <source>
        <dbReference type="ARBA" id="ARBA00023274"/>
    </source>
</evidence>
<evidence type="ECO:0000259" key="24">
    <source>
        <dbReference type="PROSITE" id="PS52002"/>
    </source>
</evidence>
<dbReference type="CDD" id="cd01721">
    <property type="entry name" value="Sm_D3"/>
    <property type="match status" value="1"/>
</dbReference>
<comment type="function">
    <text evidence="20">Plays a role in pre-mRNA splicing as a core component of the spliceosomal U1, U2, U4 and U5 small nuclear ribonucleoproteins (snRNPs), the building blocks of the spliceosome. Component of both the pre-catalytic spliceosome B complex and activated spliceosome C complexes. As a component of the minor spliceosome, involved in the splicing of U12-type introns in pre-mRNAs. As part of the U7 snRNP it is involved in histone pre-mRNA 3'-end processing.</text>
</comment>
<dbReference type="InterPro" id="IPR001163">
    <property type="entry name" value="Sm_dom_euk/arc"/>
</dbReference>
<keyword evidence="7" id="KW-0723">Serine/threonine-protein kinase</keyword>
<dbReference type="Pfam" id="PF01423">
    <property type="entry name" value="LSM"/>
    <property type="match status" value="1"/>
</dbReference>
<feature type="region of interest" description="Disordered" evidence="22">
    <location>
        <begin position="167"/>
        <end position="239"/>
    </location>
</feature>
<dbReference type="EC" id="2.7.11.17" evidence="4"/>
<evidence type="ECO:0000259" key="23">
    <source>
        <dbReference type="PROSITE" id="PS50011"/>
    </source>
</evidence>
<feature type="domain" description="Sm" evidence="24">
    <location>
        <begin position="5"/>
        <end position="77"/>
    </location>
</feature>
<keyword evidence="11" id="KW-0418">Kinase</keyword>
<dbReference type="GO" id="GO:0003723">
    <property type="term" value="F:RNA binding"/>
    <property type="evidence" value="ECO:0007669"/>
    <property type="project" value="InterPro"/>
</dbReference>
<comment type="catalytic activity">
    <reaction evidence="18">
        <text>L-threonyl-[protein] + ATP = O-phospho-L-threonyl-[protein] + ADP + H(+)</text>
        <dbReference type="Rhea" id="RHEA:46608"/>
        <dbReference type="Rhea" id="RHEA-COMP:11060"/>
        <dbReference type="Rhea" id="RHEA-COMP:11605"/>
        <dbReference type="ChEBI" id="CHEBI:15378"/>
        <dbReference type="ChEBI" id="CHEBI:30013"/>
        <dbReference type="ChEBI" id="CHEBI:30616"/>
        <dbReference type="ChEBI" id="CHEBI:61977"/>
        <dbReference type="ChEBI" id="CHEBI:456216"/>
        <dbReference type="EC" id="2.7.11.17"/>
    </reaction>
</comment>
<evidence type="ECO:0000256" key="13">
    <source>
        <dbReference type="ARBA" id="ARBA00022860"/>
    </source>
</evidence>
<dbReference type="GO" id="GO:0005829">
    <property type="term" value="C:cytosol"/>
    <property type="evidence" value="ECO:0007669"/>
    <property type="project" value="UniProtKB-SubCell"/>
</dbReference>
<dbReference type="InterPro" id="IPR034099">
    <property type="entry name" value="SmD3"/>
</dbReference>
<keyword evidence="26" id="KW-1185">Reference proteome</keyword>
<evidence type="ECO:0000256" key="9">
    <source>
        <dbReference type="ARBA" id="ARBA00022679"/>
    </source>
</evidence>
<feature type="compositionally biased region" description="Polar residues" evidence="22">
    <location>
        <begin position="133"/>
        <end position="146"/>
    </location>
</feature>
<feature type="compositionally biased region" description="Basic and acidic residues" evidence="22">
    <location>
        <begin position="207"/>
        <end position="229"/>
    </location>
</feature>
<comment type="similarity">
    <text evidence="3">Belongs to the snRNP core protein family.</text>
</comment>
<comment type="catalytic activity">
    <reaction evidence="19">
        <text>L-seryl-[protein] + ATP = O-phospho-L-seryl-[protein] + ADP + H(+)</text>
        <dbReference type="Rhea" id="RHEA:17989"/>
        <dbReference type="Rhea" id="RHEA-COMP:9863"/>
        <dbReference type="Rhea" id="RHEA-COMP:11604"/>
        <dbReference type="ChEBI" id="CHEBI:15378"/>
        <dbReference type="ChEBI" id="CHEBI:29999"/>
        <dbReference type="ChEBI" id="CHEBI:30616"/>
        <dbReference type="ChEBI" id="CHEBI:83421"/>
        <dbReference type="ChEBI" id="CHEBI:456216"/>
        <dbReference type="EC" id="2.7.11.17"/>
    </reaction>
</comment>
<evidence type="ECO:0000256" key="11">
    <source>
        <dbReference type="ARBA" id="ARBA00022777"/>
    </source>
</evidence>
<dbReference type="FunFam" id="2.30.30.100:FF:000002">
    <property type="entry name" value="Small nuclear ribonucleoprotein Sm D3"/>
    <property type="match status" value="1"/>
</dbReference>
<evidence type="ECO:0000256" key="5">
    <source>
        <dbReference type="ARBA" id="ARBA00020160"/>
    </source>
</evidence>
<dbReference type="InterPro" id="IPR047575">
    <property type="entry name" value="Sm"/>
</dbReference>
<organism evidence="25 26">
    <name type="scientific">Aldrovandia affinis</name>
    <dbReference type="NCBI Taxonomy" id="143900"/>
    <lineage>
        <taxon>Eukaryota</taxon>
        <taxon>Metazoa</taxon>
        <taxon>Chordata</taxon>
        <taxon>Craniata</taxon>
        <taxon>Vertebrata</taxon>
        <taxon>Euteleostomi</taxon>
        <taxon>Actinopterygii</taxon>
        <taxon>Neopterygii</taxon>
        <taxon>Teleostei</taxon>
        <taxon>Notacanthiformes</taxon>
        <taxon>Halosauridae</taxon>
        <taxon>Aldrovandia</taxon>
    </lineage>
</organism>
<name>A0AAD7X0B0_9TELE</name>
<evidence type="ECO:0000256" key="21">
    <source>
        <dbReference type="PROSITE-ProRule" id="PRU10141"/>
    </source>
</evidence>
<dbReference type="GO" id="GO:0061762">
    <property type="term" value="P:CAMKK-AMPK signaling cascade"/>
    <property type="evidence" value="ECO:0007669"/>
    <property type="project" value="TreeGrafter"/>
</dbReference>
<keyword evidence="10 21" id="KW-0547">Nucleotide-binding</keyword>
<evidence type="ECO:0000313" key="26">
    <source>
        <dbReference type="Proteomes" id="UP001221898"/>
    </source>
</evidence>
<dbReference type="Proteomes" id="UP001221898">
    <property type="component" value="Unassembled WGS sequence"/>
</dbReference>
<dbReference type="InterPro" id="IPR011009">
    <property type="entry name" value="Kinase-like_dom_sf"/>
</dbReference>
<keyword evidence="14" id="KW-0508">mRNA splicing</keyword>
<dbReference type="FunFam" id="3.30.200.20:FF:000429">
    <property type="entry name" value="Calcium/calmodulin-dependent protein kinase kinase"/>
    <property type="match status" value="1"/>
</dbReference>
<accession>A0AAD7X0B0</accession>
<keyword evidence="15" id="KW-0539">Nucleus</keyword>
<dbReference type="GO" id="GO:0004683">
    <property type="term" value="F:calcium/calmodulin-dependent protein kinase activity"/>
    <property type="evidence" value="ECO:0007669"/>
    <property type="project" value="UniProtKB-EC"/>
</dbReference>
<protein>
    <recommendedName>
        <fullName evidence="5">Small nuclear ribonucleoprotein Sm D3</fullName>
        <ecNumber evidence="4">2.7.11.17</ecNumber>
    </recommendedName>
    <alternativeName>
        <fullName evidence="17">snRNP core protein D3</fullName>
    </alternativeName>
</protein>
<comment type="subcellular location">
    <subcellularLocation>
        <location evidence="2">Cytoplasm</location>
        <location evidence="2">Cytosol</location>
    </subcellularLocation>
    <subcellularLocation>
        <location evidence="1">Nucleus</location>
    </subcellularLocation>
</comment>
<dbReference type="EMBL" id="JAINUG010000011">
    <property type="protein sequence ID" value="KAJ8414719.1"/>
    <property type="molecule type" value="Genomic_DNA"/>
</dbReference>
<dbReference type="GO" id="GO:0005681">
    <property type="term" value="C:spliceosomal complex"/>
    <property type="evidence" value="ECO:0007669"/>
    <property type="project" value="InterPro"/>
</dbReference>
<evidence type="ECO:0000256" key="2">
    <source>
        <dbReference type="ARBA" id="ARBA00004514"/>
    </source>
</evidence>
<dbReference type="GO" id="GO:0005516">
    <property type="term" value="F:calmodulin binding"/>
    <property type="evidence" value="ECO:0007669"/>
    <property type="project" value="UniProtKB-KW"/>
</dbReference>